<protein>
    <submittedName>
        <fullName evidence="1">Uncharacterized protein</fullName>
    </submittedName>
</protein>
<evidence type="ECO:0000313" key="2">
    <source>
        <dbReference type="Proteomes" id="UP000185426"/>
    </source>
</evidence>
<evidence type="ECO:0000313" key="1">
    <source>
        <dbReference type="EMBL" id="APT44714.1"/>
    </source>
</evidence>
<accession>A0A1L6ZDZ6</accession>
<sequence>MDFIKSLSTVCQKVFAFLQSREHKIQIHGEYYREHEIEALKVNVNEVFIHLNHLLEQTKFSSGYGDFIFGRIFPFWITHRENRIFL</sequence>
<gene>
    <name evidence="1" type="ORF">BSA145_01515</name>
</gene>
<dbReference type="EMBL" id="CP015607">
    <property type="protein sequence ID" value="APT44714.1"/>
    <property type="molecule type" value="Genomic_DNA"/>
</dbReference>
<proteinExistence type="predicted"/>
<reference evidence="1 2" key="1">
    <citation type="submission" date="2016-05" db="EMBL/GenBank/DDBJ databases">
        <title>Complete Genome and Methylome Analysis of Psychrotrophic Bacterial Isolates from Antarctic Lake Untersee.</title>
        <authorList>
            <person name="Fomenkov A."/>
            <person name="Akimov V.N."/>
            <person name="Vasilyeva L.V."/>
            <person name="Andersen D."/>
            <person name="Vincze T."/>
            <person name="Roberts R.J."/>
        </authorList>
    </citation>
    <scope>NUCLEOTIDE SEQUENCE [LARGE SCALE GENOMIC DNA]</scope>
    <source>
        <strain evidence="1 2">U14-5</strain>
    </source>
</reference>
<dbReference type="InterPro" id="IPR057807">
    <property type="entry name" value="YxiF"/>
</dbReference>
<dbReference type="AlphaFoldDB" id="A0A1L6ZDZ6"/>
<name>A0A1L6ZDZ6_BACIA</name>
<dbReference type="RefSeq" id="WP_075621407.1">
    <property type="nucleotide sequence ID" value="NZ_CP015607.1"/>
</dbReference>
<dbReference type="Proteomes" id="UP000185426">
    <property type="component" value="Chromosome"/>
</dbReference>
<dbReference type="Pfam" id="PF24715">
    <property type="entry name" value="YxiF"/>
    <property type="match status" value="1"/>
</dbReference>
<organism evidence="1 2">
    <name type="scientific">Bacillus safensis</name>
    <dbReference type="NCBI Taxonomy" id="561879"/>
    <lineage>
        <taxon>Bacteria</taxon>
        <taxon>Bacillati</taxon>
        <taxon>Bacillota</taxon>
        <taxon>Bacilli</taxon>
        <taxon>Bacillales</taxon>
        <taxon>Bacillaceae</taxon>
        <taxon>Bacillus</taxon>
    </lineage>
</organism>